<dbReference type="Proteomes" id="UP001165289">
    <property type="component" value="Unassembled WGS sequence"/>
</dbReference>
<evidence type="ECO:0000313" key="3">
    <source>
        <dbReference type="Proteomes" id="UP001165289"/>
    </source>
</evidence>
<name>A0AAV7JME7_9METZ</name>
<feature type="compositionally biased region" description="Basic and acidic residues" evidence="1">
    <location>
        <begin position="117"/>
        <end position="129"/>
    </location>
</feature>
<proteinExistence type="predicted"/>
<feature type="region of interest" description="Disordered" evidence="1">
    <location>
        <begin position="50"/>
        <end position="74"/>
    </location>
</feature>
<dbReference type="EMBL" id="JAKMXF010000320">
    <property type="protein sequence ID" value="KAI6649599.1"/>
    <property type="molecule type" value="Genomic_DNA"/>
</dbReference>
<dbReference type="AlphaFoldDB" id="A0AAV7JME7"/>
<evidence type="ECO:0000256" key="1">
    <source>
        <dbReference type="SAM" id="MobiDB-lite"/>
    </source>
</evidence>
<protein>
    <submittedName>
        <fullName evidence="2">Uncharacterized protein</fullName>
    </submittedName>
</protein>
<feature type="compositionally biased region" description="Basic and acidic residues" evidence="1">
    <location>
        <begin position="50"/>
        <end position="64"/>
    </location>
</feature>
<reference evidence="2 3" key="1">
    <citation type="journal article" date="2023" name="BMC Biol.">
        <title>The compact genome of the sponge Oopsacas minuta (Hexactinellida) is lacking key metazoan core genes.</title>
        <authorList>
            <person name="Santini S."/>
            <person name="Schenkelaars Q."/>
            <person name="Jourda C."/>
            <person name="Duchesne M."/>
            <person name="Belahbib H."/>
            <person name="Rocher C."/>
            <person name="Selva M."/>
            <person name="Riesgo A."/>
            <person name="Vervoort M."/>
            <person name="Leys S.P."/>
            <person name="Kodjabachian L."/>
            <person name="Le Bivic A."/>
            <person name="Borchiellini C."/>
            <person name="Claverie J.M."/>
            <person name="Renard E."/>
        </authorList>
    </citation>
    <scope>NUCLEOTIDE SEQUENCE [LARGE SCALE GENOMIC DNA]</scope>
    <source>
        <strain evidence="2">SPO-2</strain>
    </source>
</reference>
<comment type="caution">
    <text evidence="2">The sequence shown here is derived from an EMBL/GenBank/DDBJ whole genome shotgun (WGS) entry which is preliminary data.</text>
</comment>
<sequence>MLVAADSICGDTAMPAVNATTEVKASSVRALIQTRRRSLSVHQKSIKIESITDKDVAQPMEKRPPSRKRPPGRIAHFRSLLRNDISTTTKFEDLGHFTLSLRTISYQSSLTRGRRRVQNERKLSGNPEK</sequence>
<organism evidence="2 3">
    <name type="scientific">Oopsacas minuta</name>
    <dbReference type="NCBI Taxonomy" id="111878"/>
    <lineage>
        <taxon>Eukaryota</taxon>
        <taxon>Metazoa</taxon>
        <taxon>Porifera</taxon>
        <taxon>Hexactinellida</taxon>
        <taxon>Hexasterophora</taxon>
        <taxon>Lyssacinosida</taxon>
        <taxon>Leucopsacidae</taxon>
        <taxon>Oopsacas</taxon>
    </lineage>
</organism>
<keyword evidence="3" id="KW-1185">Reference proteome</keyword>
<gene>
    <name evidence="2" type="ORF">LOD99_6765</name>
</gene>
<feature type="region of interest" description="Disordered" evidence="1">
    <location>
        <begin position="108"/>
        <end position="129"/>
    </location>
</feature>
<evidence type="ECO:0000313" key="2">
    <source>
        <dbReference type="EMBL" id="KAI6649599.1"/>
    </source>
</evidence>
<accession>A0AAV7JME7</accession>